<evidence type="ECO:0000313" key="8">
    <source>
        <dbReference type="Proteomes" id="UP000189542"/>
    </source>
</evidence>
<evidence type="ECO:0000256" key="2">
    <source>
        <dbReference type="ARBA" id="ARBA00022475"/>
    </source>
</evidence>
<protein>
    <submittedName>
        <fullName evidence="7">Permease</fullName>
    </submittedName>
</protein>
<keyword evidence="4 6" id="KW-1133">Transmembrane helix</keyword>
<gene>
    <name evidence="7" type="ORF">AYO25_03335</name>
</gene>
<dbReference type="PANTHER" id="PTHR33529:SF2">
    <property type="entry name" value="LIPOPOLYSACCHARIDE EXPORT SYSTEM PERMEASE PROTEIN LPTG"/>
    <property type="match status" value="1"/>
</dbReference>
<dbReference type="AlphaFoldDB" id="A0A1V2N7X2"/>
<evidence type="ECO:0000313" key="7">
    <source>
        <dbReference type="EMBL" id="ONI59647.1"/>
    </source>
</evidence>
<dbReference type="PANTHER" id="PTHR33529">
    <property type="entry name" value="SLR0882 PROTEIN-RELATED"/>
    <property type="match status" value="1"/>
</dbReference>
<comment type="subcellular location">
    <subcellularLocation>
        <location evidence="1">Cell membrane</location>
        <topology evidence="1">Multi-pass membrane protein</topology>
    </subcellularLocation>
</comment>
<dbReference type="GO" id="GO:0015920">
    <property type="term" value="P:lipopolysaccharide transport"/>
    <property type="evidence" value="ECO:0007669"/>
    <property type="project" value="TreeGrafter"/>
</dbReference>
<evidence type="ECO:0000256" key="5">
    <source>
        <dbReference type="ARBA" id="ARBA00023136"/>
    </source>
</evidence>
<keyword evidence="5 6" id="KW-0472">Membrane</keyword>
<organism evidence="7 8">
    <name type="scientific">Candidatus Liberibacter solanacearum</name>
    <dbReference type="NCBI Taxonomy" id="556287"/>
    <lineage>
        <taxon>Bacteria</taxon>
        <taxon>Pseudomonadati</taxon>
        <taxon>Pseudomonadota</taxon>
        <taxon>Alphaproteobacteria</taxon>
        <taxon>Hyphomicrobiales</taxon>
        <taxon>Rhizobiaceae</taxon>
        <taxon>Liberibacter</taxon>
    </lineage>
</organism>
<name>A0A1V2N7X2_9HYPH</name>
<feature type="transmembrane region" description="Helical" evidence="6">
    <location>
        <begin position="285"/>
        <end position="305"/>
    </location>
</feature>
<feature type="transmembrane region" description="Helical" evidence="6">
    <location>
        <begin position="345"/>
        <end position="367"/>
    </location>
</feature>
<feature type="transmembrane region" description="Helical" evidence="6">
    <location>
        <begin position="105"/>
        <end position="131"/>
    </location>
</feature>
<evidence type="ECO:0000256" key="6">
    <source>
        <dbReference type="SAM" id="Phobius"/>
    </source>
</evidence>
<keyword evidence="2" id="KW-1003">Cell membrane</keyword>
<dbReference type="InterPro" id="IPR005495">
    <property type="entry name" value="LptG/LptF_permease"/>
</dbReference>
<dbReference type="Proteomes" id="UP000189542">
    <property type="component" value="Unassembled WGS sequence"/>
</dbReference>
<evidence type="ECO:0000256" key="4">
    <source>
        <dbReference type="ARBA" id="ARBA00022989"/>
    </source>
</evidence>
<keyword evidence="3 6" id="KW-0812">Transmembrane</keyword>
<feature type="transmembrane region" description="Helical" evidence="6">
    <location>
        <begin position="73"/>
        <end position="93"/>
    </location>
</feature>
<feature type="transmembrane region" description="Helical" evidence="6">
    <location>
        <begin position="23"/>
        <end position="42"/>
    </location>
</feature>
<evidence type="ECO:0000256" key="1">
    <source>
        <dbReference type="ARBA" id="ARBA00004651"/>
    </source>
</evidence>
<sequence length="372" mass="42746">MNHVYEPGGDFILGILWRYFFKYYLKITCYFILGITVVIFVIDLNEVQVNMSELPGYSTYRGAMLSVTRLPLIIQQSIPFISLIVSMIVFFNLNRTNELVITRAVGVSIWQLLSPFATGSFLLGMFTILVINPMAVSGEKMGLSMVNNWRTDHDQKRLELIPWIHIKNKKEDFFIGAKTILPENNILEDFTFITVNKENDTIFRQDAHFAIVQKNNIYLKEVVEYKYGALPVFKNSTILNIAIKMTDFQKFTEQFTSHSFYEIIKKVILPHQSSVFRNYFSETQFYFMISIPFMLVAMTLIAAAVSLEFNRSNQPRIIVTYGVFAGFMLYTIITLMKSFGKSGILLPFAAALIPIISIICMSIFIILKKEDG</sequence>
<accession>A0A1V2N7X2</accession>
<evidence type="ECO:0000256" key="3">
    <source>
        <dbReference type="ARBA" id="ARBA00022692"/>
    </source>
</evidence>
<dbReference type="GO" id="GO:0043190">
    <property type="term" value="C:ATP-binding cassette (ABC) transporter complex"/>
    <property type="evidence" value="ECO:0007669"/>
    <property type="project" value="TreeGrafter"/>
</dbReference>
<reference evidence="7 8" key="1">
    <citation type="journal article" date="2017" name="PLoS ONE">
        <title>Genomic sequence of 'Candidatus Liberibacter solanacearum' haplotype C and its comparison with haplotype A and B genomes.</title>
        <authorList>
            <person name="Wang J."/>
            <person name="Haapalainen M."/>
            <person name="Schott T."/>
            <person name="Thompson S.M."/>
            <person name="Smith G.R."/>
            <person name="Nissinen A.I."/>
            <person name="Pirhonen M."/>
        </authorList>
    </citation>
    <scope>NUCLEOTIDE SEQUENCE [LARGE SCALE GENOMIC DNA]</scope>
    <source>
        <strain evidence="7 8">FIN111</strain>
    </source>
</reference>
<feature type="transmembrane region" description="Helical" evidence="6">
    <location>
        <begin position="317"/>
        <end position="339"/>
    </location>
</feature>
<dbReference type="Pfam" id="PF03739">
    <property type="entry name" value="LptF_LptG"/>
    <property type="match status" value="1"/>
</dbReference>
<proteinExistence type="predicted"/>
<comment type="caution">
    <text evidence="7">The sequence shown here is derived from an EMBL/GenBank/DDBJ whole genome shotgun (WGS) entry which is preliminary data.</text>
</comment>
<dbReference type="EMBL" id="LVWB01000011">
    <property type="protein sequence ID" value="ONI59647.1"/>
    <property type="molecule type" value="Genomic_DNA"/>
</dbReference>